<protein>
    <submittedName>
        <fullName evidence="1">Uncharacterized protein</fullName>
    </submittedName>
</protein>
<gene>
    <name evidence="1" type="ORF">CTAM01_16764</name>
</gene>
<accession>A0ABQ9QHL2</accession>
<comment type="caution">
    <text evidence="1">The sequence shown here is derived from an EMBL/GenBank/DDBJ whole genome shotgun (WGS) entry which is preliminary data.</text>
</comment>
<reference evidence="1 2" key="1">
    <citation type="submission" date="2016-10" db="EMBL/GenBank/DDBJ databases">
        <title>The genome sequence of Colletotrichum fioriniae PJ7.</title>
        <authorList>
            <person name="Baroncelli R."/>
        </authorList>
    </citation>
    <scope>NUCLEOTIDE SEQUENCE [LARGE SCALE GENOMIC DNA]</scope>
    <source>
        <strain evidence="1 2">Tom-12</strain>
    </source>
</reference>
<proteinExistence type="predicted"/>
<dbReference type="EMBL" id="MLFU01000260">
    <property type="protein sequence ID" value="KAK1470473.1"/>
    <property type="molecule type" value="Genomic_DNA"/>
</dbReference>
<name>A0ABQ9QHL2_9PEZI</name>
<evidence type="ECO:0000313" key="2">
    <source>
        <dbReference type="Proteomes" id="UP001227543"/>
    </source>
</evidence>
<dbReference type="GeneID" id="85416994"/>
<keyword evidence="2" id="KW-1185">Reference proteome</keyword>
<sequence length="106" mass="11973">MVLRTCHVHQCLLSSTILNFELHLPHPPHYKYVSATVRNEERANARELPRKARYLGNPQKKSTNVTGLATCGQESSGRTFHVISRRCPWLLLGNMRKAHSQTGPNG</sequence>
<dbReference type="RefSeq" id="XP_060372661.1">
    <property type="nucleotide sequence ID" value="XM_060532756.1"/>
</dbReference>
<evidence type="ECO:0000313" key="1">
    <source>
        <dbReference type="EMBL" id="KAK1470473.1"/>
    </source>
</evidence>
<organism evidence="1 2">
    <name type="scientific">Colletotrichum tamarilloi</name>
    <dbReference type="NCBI Taxonomy" id="1209934"/>
    <lineage>
        <taxon>Eukaryota</taxon>
        <taxon>Fungi</taxon>
        <taxon>Dikarya</taxon>
        <taxon>Ascomycota</taxon>
        <taxon>Pezizomycotina</taxon>
        <taxon>Sordariomycetes</taxon>
        <taxon>Hypocreomycetidae</taxon>
        <taxon>Glomerellales</taxon>
        <taxon>Glomerellaceae</taxon>
        <taxon>Colletotrichum</taxon>
        <taxon>Colletotrichum acutatum species complex</taxon>
    </lineage>
</organism>
<dbReference type="Proteomes" id="UP001227543">
    <property type="component" value="Unassembled WGS sequence"/>
</dbReference>